<name>D0NPB2_PHYIT</name>
<feature type="signal peptide" evidence="1">
    <location>
        <begin position="1"/>
        <end position="35"/>
    </location>
</feature>
<dbReference type="OrthoDB" id="160054at2759"/>
<dbReference type="GeneID" id="9468096"/>
<evidence type="ECO:0008006" key="4">
    <source>
        <dbReference type="Google" id="ProtNLM"/>
    </source>
</evidence>
<reference evidence="3" key="1">
    <citation type="journal article" date="2009" name="Nature">
        <title>Genome sequence and analysis of the Irish potato famine pathogen Phytophthora infestans.</title>
        <authorList>
            <consortium name="The Broad Institute Genome Sequencing Platform"/>
            <person name="Haas B.J."/>
            <person name="Kamoun S."/>
            <person name="Zody M.C."/>
            <person name="Jiang R.H."/>
            <person name="Handsaker R.E."/>
            <person name="Cano L.M."/>
            <person name="Grabherr M."/>
            <person name="Kodira C.D."/>
            <person name="Raffaele S."/>
            <person name="Torto-Alalibo T."/>
            <person name="Bozkurt T.O."/>
            <person name="Ah-Fong A.M."/>
            <person name="Alvarado L."/>
            <person name="Anderson V.L."/>
            <person name="Armstrong M.R."/>
            <person name="Avrova A."/>
            <person name="Baxter L."/>
            <person name="Beynon J."/>
            <person name="Boevink P.C."/>
            <person name="Bollmann S.R."/>
            <person name="Bos J.I."/>
            <person name="Bulone V."/>
            <person name="Cai G."/>
            <person name="Cakir C."/>
            <person name="Carrington J.C."/>
            <person name="Chawner M."/>
            <person name="Conti L."/>
            <person name="Costanzo S."/>
            <person name="Ewan R."/>
            <person name="Fahlgren N."/>
            <person name="Fischbach M.A."/>
            <person name="Fugelstad J."/>
            <person name="Gilroy E.M."/>
            <person name="Gnerre S."/>
            <person name="Green P.J."/>
            <person name="Grenville-Briggs L.J."/>
            <person name="Griffith J."/>
            <person name="Grunwald N.J."/>
            <person name="Horn K."/>
            <person name="Horner N.R."/>
            <person name="Hu C.H."/>
            <person name="Huitema E."/>
            <person name="Jeong D.H."/>
            <person name="Jones A.M."/>
            <person name="Jones J.D."/>
            <person name="Jones R.W."/>
            <person name="Karlsson E.K."/>
            <person name="Kunjeti S.G."/>
            <person name="Lamour K."/>
            <person name="Liu Z."/>
            <person name="Ma L."/>
            <person name="Maclean D."/>
            <person name="Chibucos M.C."/>
            <person name="McDonald H."/>
            <person name="McWalters J."/>
            <person name="Meijer H.J."/>
            <person name="Morgan W."/>
            <person name="Morris P.F."/>
            <person name="Munro C.A."/>
            <person name="O'Neill K."/>
            <person name="Ospina-Giraldo M."/>
            <person name="Pinzon A."/>
            <person name="Pritchard L."/>
            <person name="Ramsahoye B."/>
            <person name="Ren Q."/>
            <person name="Restrepo S."/>
            <person name="Roy S."/>
            <person name="Sadanandom A."/>
            <person name="Savidor A."/>
            <person name="Schornack S."/>
            <person name="Schwartz D.C."/>
            <person name="Schumann U.D."/>
            <person name="Schwessinger B."/>
            <person name="Seyer L."/>
            <person name="Sharpe T."/>
            <person name="Silvar C."/>
            <person name="Song J."/>
            <person name="Studholme D.J."/>
            <person name="Sykes S."/>
            <person name="Thines M."/>
            <person name="van de Vondervoort P.J."/>
            <person name="Phuntumart V."/>
            <person name="Wawra S."/>
            <person name="Weide R."/>
            <person name="Win J."/>
            <person name="Young C."/>
            <person name="Zhou S."/>
            <person name="Fry W."/>
            <person name="Meyers B.C."/>
            <person name="van West P."/>
            <person name="Ristaino J."/>
            <person name="Govers F."/>
            <person name="Birch P.R."/>
            <person name="Whisson S.C."/>
            <person name="Judelson H.S."/>
            <person name="Nusbaum C."/>
        </authorList>
    </citation>
    <scope>NUCLEOTIDE SEQUENCE [LARGE SCALE GENOMIC DNA]</scope>
    <source>
        <strain evidence="3">T30-4</strain>
    </source>
</reference>
<protein>
    <recommendedName>
        <fullName evidence="4">Small secreted protein</fullName>
    </recommendedName>
</protein>
<dbReference type="eggNOG" id="ENOG502SA1S">
    <property type="taxonomic scope" value="Eukaryota"/>
</dbReference>
<evidence type="ECO:0000256" key="1">
    <source>
        <dbReference type="SAM" id="SignalP"/>
    </source>
</evidence>
<dbReference type="STRING" id="403677.D0NPB2"/>
<organism evidence="2 3">
    <name type="scientific">Phytophthora infestans (strain T30-4)</name>
    <name type="common">Potato late blight agent</name>
    <dbReference type="NCBI Taxonomy" id="403677"/>
    <lineage>
        <taxon>Eukaryota</taxon>
        <taxon>Sar</taxon>
        <taxon>Stramenopiles</taxon>
        <taxon>Oomycota</taxon>
        <taxon>Peronosporomycetes</taxon>
        <taxon>Peronosporales</taxon>
        <taxon>Peronosporaceae</taxon>
        <taxon>Phytophthora</taxon>
    </lineage>
</organism>
<dbReference type="Proteomes" id="UP000006643">
    <property type="component" value="Unassembled WGS sequence"/>
</dbReference>
<dbReference type="HOGENOM" id="CLU_120240_0_0_1"/>
<evidence type="ECO:0000313" key="2">
    <source>
        <dbReference type="EMBL" id="EEY62454.1"/>
    </source>
</evidence>
<feature type="chain" id="PRO_5003012706" description="Small secreted protein" evidence="1">
    <location>
        <begin position="36"/>
        <end position="163"/>
    </location>
</feature>
<dbReference type="EMBL" id="DS028150">
    <property type="protein sequence ID" value="EEY62454.1"/>
    <property type="molecule type" value="Genomic_DNA"/>
</dbReference>
<proteinExistence type="predicted"/>
<dbReference type="AlphaFoldDB" id="D0NPB2"/>
<dbReference type="InParanoid" id="D0NPB2"/>
<dbReference type="OMA" id="LERYSFC"/>
<dbReference type="KEGG" id="pif:PITG_14916"/>
<dbReference type="VEuPathDB" id="FungiDB:PITG_14916"/>
<dbReference type="PANTHER" id="PTHR35396">
    <property type="entry name" value="SMALL SECRETED PROTEIN"/>
    <property type="match status" value="1"/>
</dbReference>
<sequence length="163" mass="17528">MVLNKDEPLERYSFCIKMHFTFALALLATPTLVTATLDPASSNTNGKCPSTYNCDVTKVSTAIQAAECSHNTRTSETQTFAVFVTDHQYDGNNGYPYGTCSAYTCDPPTLDQMEDNDGCWMFFWSGNGTDSGEGAGCVKDPTTGNCGCQNSDGTFVPDSSNCV</sequence>
<dbReference type="PANTHER" id="PTHR35396:SF1">
    <property type="entry name" value="SMALL SECRETED PROTEIN"/>
    <property type="match status" value="1"/>
</dbReference>
<evidence type="ECO:0000313" key="3">
    <source>
        <dbReference type="Proteomes" id="UP000006643"/>
    </source>
</evidence>
<keyword evidence="1" id="KW-0732">Signal</keyword>
<gene>
    <name evidence="2" type="ORF">PITG_14916</name>
</gene>
<dbReference type="RefSeq" id="XP_002899090.1">
    <property type="nucleotide sequence ID" value="XM_002899044.1"/>
</dbReference>
<accession>D0NPB2</accession>
<keyword evidence="3" id="KW-1185">Reference proteome</keyword>